<evidence type="ECO:0000256" key="14">
    <source>
        <dbReference type="ARBA" id="ARBA00023014"/>
    </source>
</evidence>
<keyword evidence="15" id="KW-0314">Glutamate biosynthesis</keyword>
<comment type="cofactor">
    <cofactor evidence="1">
        <name>FMN</name>
        <dbReference type="ChEBI" id="CHEBI:58210"/>
    </cofactor>
</comment>
<dbReference type="GO" id="GO:0046872">
    <property type="term" value="F:metal ion binding"/>
    <property type="evidence" value="ECO:0007669"/>
    <property type="project" value="UniProtKB-KW"/>
</dbReference>
<evidence type="ECO:0000256" key="5">
    <source>
        <dbReference type="ARBA" id="ARBA00012079"/>
    </source>
</evidence>
<evidence type="ECO:0000256" key="2">
    <source>
        <dbReference type="ARBA" id="ARBA00001927"/>
    </source>
</evidence>
<comment type="cofactor">
    <cofactor evidence="2">
        <name>[3Fe-4S] cluster</name>
        <dbReference type="ChEBI" id="CHEBI:21137"/>
    </cofactor>
</comment>
<evidence type="ECO:0000256" key="19">
    <source>
        <dbReference type="ARBA" id="ARBA00072108"/>
    </source>
</evidence>
<dbReference type="InterPro" id="IPR002489">
    <property type="entry name" value="Glu_synth_asu_C"/>
</dbReference>
<evidence type="ECO:0000256" key="4">
    <source>
        <dbReference type="ARBA" id="ARBA00009716"/>
    </source>
</evidence>
<dbReference type="InterPro" id="IPR006982">
    <property type="entry name" value="Glu_synth_centr_N"/>
</dbReference>
<keyword evidence="9" id="KW-0479">Metal-binding</keyword>
<dbReference type="EC" id="1.4.1.13" evidence="5"/>
<dbReference type="Pfam" id="PF00310">
    <property type="entry name" value="GATase_2"/>
    <property type="match status" value="1"/>
</dbReference>
<keyword evidence="10" id="KW-0274">FAD</keyword>
<keyword evidence="8" id="KW-0288">FMN</keyword>
<evidence type="ECO:0000256" key="12">
    <source>
        <dbReference type="ARBA" id="ARBA00023002"/>
    </source>
</evidence>
<keyword evidence="6" id="KW-0028">Amino-acid biosynthesis</keyword>
<dbReference type="PROSITE" id="PS51278">
    <property type="entry name" value="GATASE_TYPE_2"/>
    <property type="match status" value="1"/>
</dbReference>
<dbReference type="RefSeq" id="WP_169158378.1">
    <property type="nucleotide sequence ID" value="NZ_JABBFW010000001.1"/>
</dbReference>
<dbReference type="InterPro" id="IPR002932">
    <property type="entry name" value="Glu_synthdom"/>
</dbReference>
<dbReference type="CDD" id="cd00713">
    <property type="entry name" value="GltS"/>
    <property type="match status" value="1"/>
</dbReference>
<reference evidence="22 23" key="1">
    <citation type="submission" date="2020-04" db="EMBL/GenBank/DDBJ databases">
        <title>Azohydromonas sp. isolated from soil.</title>
        <authorList>
            <person name="Dahal R.H."/>
        </authorList>
    </citation>
    <scope>NUCLEOTIDE SEQUENCE [LARGE SCALE GENOMIC DNA]</scope>
    <source>
        <strain evidence="22 23">G-1-1-14</strain>
    </source>
</reference>
<dbReference type="SUPFAM" id="SSF56235">
    <property type="entry name" value="N-terminal nucleophile aminohydrolases (Ntn hydrolases)"/>
    <property type="match status" value="1"/>
</dbReference>
<evidence type="ECO:0000256" key="16">
    <source>
        <dbReference type="ARBA" id="ARBA00023291"/>
    </source>
</evidence>
<dbReference type="GO" id="GO:0004355">
    <property type="term" value="F:glutamate synthase (NADPH) activity"/>
    <property type="evidence" value="ECO:0007669"/>
    <property type="project" value="UniProtKB-EC"/>
</dbReference>
<keyword evidence="14" id="KW-0411">Iron-sulfur</keyword>
<dbReference type="InterPro" id="IPR013785">
    <property type="entry name" value="Aldolase_TIM"/>
</dbReference>
<proteinExistence type="inferred from homology"/>
<dbReference type="Pfam" id="PF01645">
    <property type="entry name" value="Glu_synthase"/>
    <property type="match status" value="1"/>
</dbReference>
<dbReference type="CDD" id="cd00982">
    <property type="entry name" value="gltB_C"/>
    <property type="match status" value="1"/>
</dbReference>
<comment type="caution">
    <text evidence="22">The sequence shown here is derived from an EMBL/GenBank/DDBJ whole genome shotgun (WGS) entry which is preliminary data.</text>
</comment>
<keyword evidence="7" id="KW-0285">Flavoprotein</keyword>
<evidence type="ECO:0000256" key="20">
    <source>
        <dbReference type="ARBA" id="ARBA00079921"/>
    </source>
</evidence>
<dbReference type="PANTHER" id="PTHR11938:SF133">
    <property type="entry name" value="GLUTAMATE SYNTHASE (NADH)"/>
    <property type="match status" value="1"/>
</dbReference>
<dbReference type="FunFam" id="2.160.20.60:FF:000001">
    <property type="entry name" value="Glutamate synthase, large subunit"/>
    <property type="match status" value="1"/>
</dbReference>
<evidence type="ECO:0000256" key="9">
    <source>
        <dbReference type="ARBA" id="ARBA00022723"/>
    </source>
</evidence>
<dbReference type="CDD" id="cd02808">
    <property type="entry name" value="GltS_FMN"/>
    <property type="match status" value="1"/>
</dbReference>
<dbReference type="SUPFAM" id="SSF51395">
    <property type="entry name" value="FMN-linked oxidoreductases"/>
    <property type="match status" value="1"/>
</dbReference>
<evidence type="ECO:0000256" key="6">
    <source>
        <dbReference type="ARBA" id="ARBA00022605"/>
    </source>
</evidence>
<dbReference type="FunFam" id="3.20.20.70:FF:000031">
    <property type="entry name" value="Glutamate synthase 1 [NADH]"/>
    <property type="match status" value="1"/>
</dbReference>
<dbReference type="Gene3D" id="3.20.20.70">
    <property type="entry name" value="Aldolase class I"/>
    <property type="match status" value="2"/>
</dbReference>
<name>A0A848F329_9BURK</name>
<dbReference type="Proteomes" id="UP000574067">
    <property type="component" value="Unassembled WGS sequence"/>
</dbReference>
<dbReference type="GO" id="GO:0019676">
    <property type="term" value="P:ammonia assimilation cycle"/>
    <property type="evidence" value="ECO:0007669"/>
    <property type="project" value="TreeGrafter"/>
</dbReference>
<dbReference type="InterPro" id="IPR036485">
    <property type="entry name" value="Glu_synth_asu_C_sf"/>
</dbReference>
<evidence type="ECO:0000256" key="8">
    <source>
        <dbReference type="ARBA" id="ARBA00022643"/>
    </source>
</evidence>
<evidence type="ECO:0000256" key="7">
    <source>
        <dbReference type="ARBA" id="ARBA00022630"/>
    </source>
</evidence>
<dbReference type="EMBL" id="JABBFW010000001">
    <property type="protein sequence ID" value="NML13448.1"/>
    <property type="molecule type" value="Genomic_DNA"/>
</dbReference>
<dbReference type="InterPro" id="IPR017932">
    <property type="entry name" value="GATase_2_dom"/>
</dbReference>
<dbReference type="Gene3D" id="3.60.20.10">
    <property type="entry name" value="Glutamine Phosphoribosylpyrophosphate, subunit 1, domain 1"/>
    <property type="match status" value="1"/>
</dbReference>
<evidence type="ECO:0000256" key="18">
    <source>
        <dbReference type="ARBA" id="ARBA00048151"/>
    </source>
</evidence>
<protein>
    <recommendedName>
        <fullName evidence="19">Glutamate synthase [NADPH] large chain</fullName>
        <ecNumber evidence="5">1.4.1.13</ecNumber>
    </recommendedName>
    <alternativeName>
        <fullName evidence="20">Glutamate synthase subunit alpha</fullName>
    </alternativeName>
</protein>
<gene>
    <name evidence="22" type="ORF">HHL10_00450</name>
</gene>
<accession>A0A848F329</accession>
<evidence type="ECO:0000256" key="13">
    <source>
        <dbReference type="ARBA" id="ARBA00023004"/>
    </source>
</evidence>
<dbReference type="Gene3D" id="2.160.20.60">
    <property type="entry name" value="Glutamate synthase, alpha subunit, C-terminal domain"/>
    <property type="match status" value="1"/>
</dbReference>
<keyword evidence="13" id="KW-0408">Iron</keyword>
<sequence>MSTAAGPANNTAQAAEIAALADGGLYQTTNEKDACGVGFVAHIKGQKAHSIVEQGLKILENLDHRGAVGADKLMGDGAGILIQIPDELYRADLARQGVELPPPGEYGVGMIFLPKEHASRLACEQEMERAIKAEGQVLLGWRDVPVNREMPMSPTVRAKEPVIRQVFIGRGPDLIVPDALERKLYVIRKTASAAIQKLKLTHSHEYYVPSMSCRTIIYKGLLLADQVGTYYLDLQDQRTTSALALVHQRFSTNTFPEWPLAHPYRLVAHNGEINTVKGNFNWMRAREGVMKSPVLGDDLSKLYPISFEGQSDTATFDNALELLTMAGYPLAHAAMMMIPEAWEQHTLMDERRRAFYEYHAAMIEPWDGPASMVFTDGRQIGATLDRNGLRPARYIVTDDDLVIMASESGVLPIPENRIVKKWRLQPGKMFLIDFEQGRIVDDEELKNQFASARPYRQWIENVRIKLDSIPAKGEMPQFGETLLDRQQAFGYTQEDIKFLMAPMATAGEEGTGSMGNDSPLAVLSDKNKPLYNYFKQLFAQVTNPPIDPIREAIVMSLNSFIGPKPNLLDINAVNPPMRLEVSQPVLDFDDMARLRSIEQSTHGKFKTYELNIVYPLAWGHEGVEAKLASLCAEAVDAIKGGHNILVITDRRMDRTQVAIPAVLALSAIHQHLVREGLRTTAGLVVETGSAREVHHFAVLAGFGAEAVHPYLALETLVQMHQSLPGNLSAEKAIHNYIKAIGKGLSKIMSKMGISTYMSYCGAQIFEAIGLDKSVVDKYFRGTASQVGGIGVFDIAEEAIRMHRAAFGDDPLLQSMLDAGGEYAWRVRGEEHMWTPDAIAKLQHSTRSGKYETYKEYAQLINDQSRRHLTLRGLFEFKFDPSKAIPLEEVESAAEIVKRFATGAMSLGSISTEAHSTLAIAMNRIGGKSNTGEGGEDPARYRNELKGIAIADGTKVSDVVGREVVVTDYAMKAGDSLRSKIKQVASGRFGVTTEYLVSADQIQIKMAQGAKPGEGGQLPGGKVSEYIGFLRYSVPGVGLISPPPHHDIYSIEDLAQLIHDLKNANPRADVSVKLVSEVGVGTIAAGVAKCKADHVVIAGHDGGTGASPWSSIKHAGTPWELGLAETQQTLVLNRLRGRVRVQADGQMKTGRDVVIGALLGADEFGFATAPLVVEGCIMMRKCHLNTCPVGVATQDPVLRAKFSGKPEHVVNYFFFVAEEARQIMAQLGIRKFDELVGRSDLLDMKKGIEHWKAQGLDFSRIFHQPAVPAEVPRLHVELQEHGLEKALDQRLIDKARPAIERGEKVQFMEQVRNVNRSVGAMLSGELVRHRPEGLPDQTIFVQMEGTGGQSFGAFLAQGITFYLIGEANDYTGKGLSGGRIAVRPSIEFRGDATQNIIVGNTVLYGATAGEAFFRGVAGERFAVRLSGATAVVEGTGDHGCEYMTGGTVAVLGKTGRNFAAGMSGGIAYVYDEDGQFASRCNTAMVALEKVLPAEEQRAAQDEVTFHKGQPDEVLLRKLVEDHHKWTGSLRAREILDHWAASRAKFVKVFPHEYKRALGEMAARREAGQTIAKAKAPDAKAVGSVPAK</sequence>
<dbReference type="PANTHER" id="PTHR11938">
    <property type="entry name" value="FAD NADPH DEHYDROGENASE/OXIDOREDUCTASE"/>
    <property type="match status" value="1"/>
</dbReference>
<evidence type="ECO:0000256" key="3">
    <source>
        <dbReference type="ARBA" id="ARBA00001974"/>
    </source>
</evidence>
<evidence type="ECO:0000313" key="23">
    <source>
        <dbReference type="Proteomes" id="UP000574067"/>
    </source>
</evidence>
<comment type="catalytic activity">
    <reaction evidence="18">
        <text>2 L-glutamate + NADP(+) = L-glutamine + 2-oxoglutarate + NADPH + H(+)</text>
        <dbReference type="Rhea" id="RHEA:15501"/>
        <dbReference type="ChEBI" id="CHEBI:15378"/>
        <dbReference type="ChEBI" id="CHEBI:16810"/>
        <dbReference type="ChEBI" id="CHEBI:29985"/>
        <dbReference type="ChEBI" id="CHEBI:57783"/>
        <dbReference type="ChEBI" id="CHEBI:58349"/>
        <dbReference type="ChEBI" id="CHEBI:58359"/>
        <dbReference type="EC" id="1.4.1.13"/>
    </reaction>
</comment>
<dbReference type="FunFam" id="3.60.20.10:FF:000001">
    <property type="entry name" value="Glutamate synthase, large subunit"/>
    <property type="match status" value="1"/>
</dbReference>
<evidence type="ECO:0000256" key="10">
    <source>
        <dbReference type="ARBA" id="ARBA00022827"/>
    </source>
</evidence>
<organism evidence="22 23">
    <name type="scientific">Azohydromonas caseinilytica</name>
    <dbReference type="NCBI Taxonomy" id="2728836"/>
    <lineage>
        <taxon>Bacteria</taxon>
        <taxon>Pseudomonadati</taxon>
        <taxon>Pseudomonadota</taxon>
        <taxon>Betaproteobacteria</taxon>
        <taxon>Burkholderiales</taxon>
        <taxon>Sphaerotilaceae</taxon>
        <taxon>Azohydromonas</taxon>
    </lineage>
</organism>
<keyword evidence="11" id="KW-0315">Glutamine amidotransferase</keyword>
<comment type="pathway">
    <text evidence="17">Amino-acid biosynthesis; L-glutamate biosynthesis via GLT pathway; L-glutamate from 2-oxoglutarate and L-glutamine (NADP(+) route): step 1/1.</text>
</comment>
<evidence type="ECO:0000256" key="11">
    <source>
        <dbReference type="ARBA" id="ARBA00022962"/>
    </source>
</evidence>
<dbReference type="FunFam" id="3.20.20.70:FF:000053">
    <property type="entry name" value="Glutamate synthase large subunit"/>
    <property type="match status" value="1"/>
</dbReference>
<dbReference type="Pfam" id="PF01493">
    <property type="entry name" value="GXGXG"/>
    <property type="match status" value="1"/>
</dbReference>
<dbReference type="InterPro" id="IPR050711">
    <property type="entry name" value="ET-N_metabolism_enzyme"/>
</dbReference>
<feature type="domain" description="Glutamine amidotransferase type-2" evidence="21">
    <location>
        <begin position="35"/>
        <end position="435"/>
    </location>
</feature>
<dbReference type="GO" id="GO:0051538">
    <property type="term" value="F:3 iron, 4 sulfur cluster binding"/>
    <property type="evidence" value="ECO:0007669"/>
    <property type="project" value="UniProtKB-KW"/>
</dbReference>
<keyword evidence="12" id="KW-0560">Oxidoreductase</keyword>
<evidence type="ECO:0000256" key="1">
    <source>
        <dbReference type="ARBA" id="ARBA00001917"/>
    </source>
</evidence>
<evidence type="ECO:0000313" key="22">
    <source>
        <dbReference type="EMBL" id="NML13448.1"/>
    </source>
</evidence>
<keyword evidence="16" id="KW-0003">3Fe-4S</keyword>
<evidence type="ECO:0000256" key="15">
    <source>
        <dbReference type="ARBA" id="ARBA00023164"/>
    </source>
</evidence>
<dbReference type="Pfam" id="PF04898">
    <property type="entry name" value="Glu_syn_central"/>
    <property type="match status" value="1"/>
</dbReference>
<dbReference type="InterPro" id="IPR029055">
    <property type="entry name" value="Ntn_hydrolases_N"/>
</dbReference>
<comment type="similarity">
    <text evidence="4">Belongs to the glutamate synthase family.</text>
</comment>
<evidence type="ECO:0000259" key="21">
    <source>
        <dbReference type="PROSITE" id="PS51278"/>
    </source>
</evidence>
<keyword evidence="23" id="KW-1185">Reference proteome</keyword>
<comment type="cofactor">
    <cofactor evidence="3">
        <name>FAD</name>
        <dbReference type="ChEBI" id="CHEBI:57692"/>
    </cofactor>
</comment>
<evidence type="ECO:0000256" key="17">
    <source>
        <dbReference type="ARBA" id="ARBA00037898"/>
    </source>
</evidence>
<dbReference type="SUPFAM" id="SSF69336">
    <property type="entry name" value="Alpha subunit of glutamate synthase, C-terminal domain"/>
    <property type="match status" value="1"/>
</dbReference>
<dbReference type="GO" id="GO:0006537">
    <property type="term" value="P:glutamate biosynthetic process"/>
    <property type="evidence" value="ECO:0007669"/>
    <property type="project" value="UniProtKB-KW"/>
</dbReference>